<dbReference type="EMBL" id="BAAARI010000017">
    <property type="protein sequence ID" value="GAA2585983.1"/>
    <property type="molecule type" value="Genomic_DNA"/>
</dbReference>
<dbReference type="Proteomes" id="UP001500274">
    <property type="component" value="Unassembled WGS sequence"/>
</dbReference>
<protein>
    <submittedName>
        <fullName evidence="1">Uncharacterized protein</fullName>
    </submittedName>
</protein>
<name>A0ABN3PK98_9MICO</name>
<evidence type="ECO:0000313" key="2">
    <source>
        <dbReference type="Proteomes" id="UP001500274"/>
    </source>
</evidence>
<proteinExistence type="predicted"/>
<dbReference type="RefSeq" id="WP_344230205.1">
    <property type="nucleotide sequence ID" value="NZ_BAAARI010000017.1"/>
</dbReference>
<organism evidence="1 2">
    <name type="scientific">Microbacterium binotii</name>
    <dbReference type="NCBI Taxonomy" id="462710"/>
    <lineage>
        <taxon>Bacteria</taxon>
        <taxon>Bacillati</taxon>
        <taxon>Actinomycetota</taxon>
        <taxon>Actinomycetes</taxon>
        <taxon>Micrococcales</taxon>
        <taxon>Microbacteriaceae</taxon>
        <taxon>Microbacterium</taxon>
    </lineage>
</organism>
<accession>A0ABN3PK98</accession>
<gene>
    <name evidence="1" type="ORF">GCM10009862_26270</name>
</gene>
<reference evidence="1 2" key="1">
    <citation type="journal article" date="2019" name="Int. J. Syst. Evol. Microbiol.">
        <title>The Global Catalogue of Microorganisms (GCM) 10K type strain sequencing project: providing services to taxonomists for standard genome sequencing and annotation.</title>
        <authorList>
            <consortium name="The Broad Institute Genomics Platform"/>
            <consortium name="The Broad Institute Genome Sequencing Center for Infectious Disease"/>
            <person name="Wu L."/>
            <person name="Ma J."/>
        </authorList>
    </citation>
    <scope>NUCLEOTIDE SEQUENCE [LARGE SCALE GENOMIC DNA]</scope>
    <source>
        <strain evidence="1 2">JCM 16365</strain>
    </source>
</reference>
<comment type="caution">
    <text evidence="1">The sequence shown here is derived from an EMBL/GenBank/DDBJ whole genome shotgun (WGS) entry which is preliminary data.</text>
</comment>
<evidence type="ECO:0000313" key="1">
    <source>
        <dbReference type="EMBL" id="GAA2585983.1"/>
    </source>
</evidence>
<sequence length="110" mass="12157">MPFRSKATLETWLEEFHRSREAGDLIRVAVQDGSEGADTGLVIVPLHNADISLYMEPIEVGDSRWRVTIEPQAEMTVLTSFELQRLAAELSVAAELCAFLEAKSVGHDEG</sequence>
<keyword evidence="2" id="KW-1185">Reference proteome</keyword>